<sequence>MNPQQPPSATSIASSLPNGTHASVPGGGKPPTTPAAPAATGTPGPAVSTSGPSASTSVPGAPPKHAAQQPAAPEAAAAASPTALVLRAGYEPIPGYILQEPIGKGGFGEVWSALAPGGFRKAIKFVFGARGEKRAGRELRSLEHMTGVNHPFLLTLERYEFVDERLVIVSELADGSLEDVYNRQIERGSCGIPRAALLSYLSDAADALDYLHGQFQLQHLDIKPGNLLLVGGHVKVADFGLLKDLRDDACSVIGGLTPIYAPPEVFDGRPSHHSDQYSLAVMYQELLTGKRPFTGRTIAQLATQHVHSTPNLDSLPPGDRPIIARALEKDPQRRYESCHDLVEALRTPRGKSIQVTSDGRSEAIGGDTQTGSFVAAAGQPAAAVENLPGLSGTVLNGGVSRTANSLVVAVGGTGADVLVDLHQRIKTAGVEPAERIDSVLVDTDQEKLHVIRLLEGPDGRSPCKTLYTPLRAPTEYRNRGTSHLRSISRRWIYNVPRSLSTEGMRPLGRLAMVDHGQAIMETLRAAVAKSAGDSPEPPTVYLTGSLTGGTGSGMLLDLAYLLRHLLDECGLEQSEIIPLFAGSSARPHSRNPLGNADTAAALKELSFYLKPENGYAGDSGAGWPSVPAARSPLHNTYVIANADSTDGNATAAEIIGEYIWHSSQGAGRLLAAARKEAHEPVSPLSSLQASTRSVGIVSLSQGGDCAPESLAAILARQTLLPWIGQPNEARMLAPSLAERFGPKCGFSLDSFQQQMWHSWSADPQTRRVELLKSIATWPISTLVSEQALAAAFEPHLQAMRSGPPQLDQVESRMACLRKELAVRLQDRRIDLNTALAVVQKLSEQMKAEIANVRGLPITATSEPATNTACEPQTSAELEAMMEDAVRRMDTMLLRTAKEYVAERAAELVHQLDSCAAGLQRQIDVVSEVTARLGSQEPDDAISPLPEELRSRWDNYVDQLHNTLAANLLCLPLLQPEPGIDVDTLLQATLEASGQWSRGSGEQGDAVAEHAARSLQDKLDAALVAVRPSLLDLGGKQRLLLLVGSQRQREELAAQVEAAAAIPVTTVVVPGTQAALIHEAQSIPLDAMIDRLIASLGGNQKIASRLQSRVDVQWPAER</sequence>
<proteinExistence type="predicted"/>
<feature type="compositionally biased region" description="Low complexity" evidence="5">
    <location>
        <begin position="63"/>
        <end position="75"/>
    </location>
</feature>
<feature type="compositionally biased region" description="Low complexity" evidence="5">
    <location>
        <begin position="35"/>
        <end position="46"/>
    </location>
</feature>
<dbReference type="EC" id="2.7.11.1" evidence="7"/>
<keyword evidence="1 7" id="KW-0808">Transferase</keyword>
<evidence type="ECO:0000313" key="7">
    <source>
        <dbReference type="EMBL" id="QEG43397.1"/>
    </source>
</evidence>
<dbReference type="InterPro" id="IPR025904">
    <property type="entry name" value="Tubulin-like"/>
</dbReference>
<dbReference type="Gene3D" id="1.10.510.10">
    <property type="entry name" value="Transferase(Phosphotransferase) domain 1"/>
    <property type="match status" value="1"/>
</dbReference>
<dbReference type="InterPro" id="IPR000719">
    <property type="entry name" value="Prot_kinase_dom"/>
</dbReference>
<feature type="region of interest" description="Disordered" evidence="5">
    <location>
        <begin position="1"/>
        <end position="75"/>
    </location>
</feature>
<keyword evidence="2" id="KW-0547">Nucleotide-binding</keyword>
<dbReference type="PROSITE" id="PS50011">
    <property type="entry name" value="PROTEIN_KINASE_DOM"/>
    <property type="match status" value="1"/>
</dbReference>
<dbReference type="EMBL" id="CP042914">
    <property type="protein sequence ID" value="QEG43397.1"/>
    <property type="molecule type" value="Genomic_DNA"/>
</dbReference>
<feature type="compositionally biased region" description="Polar residues" evidence="5">
    <location>
        <begin position="7"/>
        <end position="21"/>
    </location>
</feature>
<dbReference type="SUPFAM" id="SSF56112">
    <property type="entry name" value="Protein kinase-like (PK-like)"/>
    <property type="match status" value="1"/>
</dbReference>
<organism evidence="7 8">
    <name type="scientific">Roseimaritima ulvae</name>
    <dbReference type="NCBI Taxonomy" id="980254"/>
    <lineage>
        <taxon>Bacteria</taxon>
        <taxon>Pseudomonadati</taxon>
        <taxon>Planctomycetota</taxon>
        <taxon>Planctomycetia</taxon>
        <taxon>Pirellulales</taxon>
        <taxon>Pirellulaceae</taxon>
        <taxon>Roseimaritima</taxon>
    </lineage>
</organism>
<evidence type="ECO:0000313" key="8">
    <source>
        <dbReference type="Proteomes" id="UP000325286"/>
    </source>
</evidence>
<feature type="compositionally biased region" description="Polar residues" evidence="5">
    <location>
        <begin position="47"/>
        <end position="58"/>
    </location>
</feature>
<keyword evidence="4" id="KW-0067">ATP-binding</keyword>
<dbReference type="CDD" id="cd14014">
    <property type="entry name" value="STKc_PknB_like"/>
    <property type="match status" value="1"/>
</dbReference>
<dbReference type="SUPFAM" id="SSF52490">
    <property type="entry name" value="Tubulin nucleotide-binding domain-like"/>
    <property type="match status" value="1"/>
</dbReference>
<dbReference type="RefSeq" id="WP_084425892.1">
    <property type="nucleotide sequence ID" value="NZ_CP042914.1"/>
</dbReference>
<keyword evidence="8" id="KW-1185">Reference proteome</keyword>
<protein>
    <submittedName>
        <fullName evidence="7">Tubulin-like protein</fullName>
        <ecNumber evidence="7">2.7.11.1</ecNumber>
    </submittedName>
</protein>
<evidence type="ECO:0000256" key="2">
    <source>
        <dbReference type="ARBA" id="ARBA00022741"/>
    </source>
</evidence>
<evidence type="ECO:0000256" key="4">
    <source>
        <dbReference type="ARBA" id="ARBA00022840"/>
    </source>
</evidence>
<dbReference type="Gene3D" id="3.40.50.1440">
    <property type="entry name" value="Tubulin/FtsZ, GTPase domain"/>
    <property type="match status" value="1"/>
</dbReference>
<keyword evidence="3" id="KW-0418">Kinase</keyword>
<dbReference type="PROSITE" id="PS00108">
    <property type="entry name" value="PROTEIN_KINASE_ST"/>
    <property type="match status" value="1"/>
</dbReference>
<dbReference type="PANTHER" id="PTHR43289">
    <property type="entry name" value="MITOGEN-ACTIVATED PROTEIN KINASE KINASE KINASE 20-RELATED"/>
    <property type="match status" value="1"/>
</dbReference>
<dbReference type="InterPro" id="IPR036525">
    <property type="entry name" value="Tubulin/FtsZ_GTPase_sf"/>
</dbReference>
<evidence type="ECO:0000256" key="3">
    <source>
        <dbReference type="ARBA" id="ARBA00022777"/>
    </source>
</evidence>
<gene>
    <name evidence="7" type="ORF">UC8_54460</name>
</gene>
<feature type="domain" description="Protein kinase" evidence="6">
    <location>
        <begin position="96"/>
        <end position="346"/>
    </location>
</feature>
<dbReference type="Pfam" id="PF13809">
    <property type="entry name" value="Tubulin_2"/>
    <property type="match status" value="1"/>
</dbReference>
<dbReference type="GO" id="GO:0005524">
    <property type="term" value="F:ATP binding"/>
    <property type="evidence" value="ECO:0007669"/>
    <property type="project" value="UniProtKB-KW"/>
</dbReference>
<name>A0A5B9QWK1_9BACT</name>
<evidence type="ECO:0000259" key="6">
    <source>
        <dbReference type="PROSITE" id="PS50011"/>
    </source>
</evidence>
<dbReference type="GO" id="GO:0004674">
    <property type="term" value="F:protein serine/threonine kinase activity"/>
    <property type="evidence" value="ECO:0007669"/>
    <property type="project" value="UniProtKB-EC"/>
</dbReference>
<dbReference type="KEGG" id="rul:UC8_54460"/>
<dbReference type="InterPro" id="IPR011009">
    <property type="entry name" value="Kinase-like_dom_sf"/>
</dbReference>
<dbReference type="InterPro" id="IPR008271">
    <property type="entry name" value="Ser/Thr_kinase_AS"/>
</dbReference>
<accession>A0A5B9QWK1</accession>
<dbReference type="AlphaFoldDB" id="A0A5B9QWK1"/>
<dbReference type="OrthoDB" id="278998at2"/>
<dbReference type="Pfam" id="PF00069">
    <property type="entry name" value="Pkinase"/>
    <property type="match status" value="1"/>
</dbReference>
<dbReference type="PANTHER" id="PTHR43289:SF34">
    <property type="entry name" value="SERINE_THREONINE-PROTEIN KINASE YBDM-RELATED"/>
    <property type="match status" value="1"/>
</dbReference>
<reference evidence="7 8" key="1">
    <citation type="submission" date="2019-08" db="EMBL/GenBank/DDBJ databases">
        <title>Deep-cultivation of Planctomycetes and their phenomic and genomic characterization uncovers novel biology.</title>
        <authorList>
            <person name="Wiegand S."/>
            <person name="Jogler M."/>
            <person name="Boedeker C."/>
            <person name="Pinto D."/>
            <person name="Vollmers J."/>
            <person name="Rivas-Marin E."/>
            <person name="Kohn T."/>
            <person name="Peeters S.H."/>
            <person name="Heuer A."/>
            <person name="Rast P."/>
            <person name="Oberbeckmann S."/>
            <person name="Bunk B."/>
            <person name="Jeske O."/>
            <person name="Meyerdierks A."/>
            <person name="Storesund J.E."/>
            <person name="Kallscheuer N."/>
            <person name="Luecker S."/>
            <person name="Lage O.M."/>
            <person name="Pohl T."/>
            <person name="Merkel B.J."/>
            <person name="Hornburger P."/>
            <person name="Mueller R.-W."/>
            <person name="Bruemmer F."/>
            <person name="Labrenz M."/>
            <person name="Spormann A.M."/>
            <person name="Op den Camp H."/>
            <person name="Overmann J."/>
            <person name="Amann R."/>
            <person name="Jetten M.S.M."/>
            <person name="Mascher T."/>
            <person name="Medema M.H."/>
            <person name="Devos D.P."/>
            <person name="Kaster A.-K."/>
            <person name="Ovreas L."/>
            <person name="Rohde M."/>
            <person name="Galperin M.Y."/>
            <person name="Jogler C."/>
        </authorList>
    </citation>
    <scope>NUCLEOTIDE SEQUENCE [LARGE SCALE GENOMIC DNA]</scope>
    <source>
        <strain evidence="7 8">UC8</strain>
    </source>
</reference>
<evidence type="ECO:0000256" key="5">
    <source>
        <dbReference type="SAM" id="MobiDB-lite"/>
    </source>
</evidence>
<evidence type="ECO:0000256" key="1">
    <source>
        <dbReference type="ARBA" id="ARBA00022679"/>
    </source>
</evidence>
<dbReference type="Proteomes" id="UP000325286">
    <property type="component" value="Chromosome"/>
</dbReference>
<dbReference type="SMART" id="SM00220">
    <property type="entry name" value="S_TKc"/>
    <property type="match status" value="1"/>
</dbReference>